<dbReference type="EMBL" id="LGUB01001250">
    <property type="protein sequence ID" value="KRH92061.1"/>
    <property type="molecule type" value="Genomic_DNA"/>
</dbReference>
<evidence type="ECO:0008006" key="4">
    <source>
        <dbReference type="Google" id="ProtNLM"/>
    </source>
</evidence>
<evidence type="ECO:0000256" key="1">
    <source>
        <dbReference type="SAM" id="Phobius"/>
    </source>
</evidence>
<comment type="caution">
    <text evidence="2">The sequence shown here is derived from an EMBL/GenBank/DDBJ whole genome shotgun (WGS) entry which is preliminary data.</text>
</comment>
<reference evidence="2 3" key="1">
    <citation type="submission" date="2015-07" db="EMBL/GenBank/DDBJ databases">
        <title>The genome of Pseudoloma neurophilia, a relevant intracellular parasite of the zebrafish.</title>
        <authorList>
            <person name="Ndikumana S."/>
            <person name="Pelin A."/>
            <person name="Sanders J."/>
            <person name="Corradi N."/>
        </authorList>
    </citation>
    <scope>NUCLEOTIDE SEQUENCE [LARGE SCALE GENOMIC DNA]</scope>
    <source>
        <strain evidence="2 3">MK1</strain>
    </source>
</reference>
<dbReference type="InterPro" id="IPR036249">
    <property type="entry name" value="Thioredoxin-like_sf"/>
</dbReference>
<dbReference type="Proteomes" id="UP000051530">
    <property type="component" value="Unassembled WGS sequence"/>
</dbReference>
<gene>
    <name evidence="2" type="ORF">M153_12890000116</name>
</gene>
<dbReference type="AlphaFoldDB" id="A0A0R0LRC7"/>
<feature type="transmembrane region" description="Helical" evidence="1">
    <location>
        <begin position="139"/>
        <end position="155"/>
    </location>
</feature>
<keyword evidence="3" id="KW-1185">Reference proteome</keyword>
<keyword evidence="1" id="KW-0472">Membrane</keyword>
<dbReference type="VEuPathDB" id="MicrosporidiaDB:M153_12890000116"/>
<name>A0A0R0LRC7_9MICR</name>
<proteinExistence type="predicted"/>
<protein>
    <recommendedName>
        <fullName evidence="4">Thioredoxin domain-containing protein</fullName>
    </recommendedName>
</protein>
<evidence type="ECO:0000313" key="2">
    <source>
        <dbReference type="EMBL" id="KRH92061.1"/>
    </source>
</evidence>
<accession>A0A0R0LRC7</accession>
<feature type="transmembrane region" description="Helical" evidence="1">
    <location>
        <begin position="6"/>
        <end position="22"/>
    </location>
</feature>
<organism evidence="2 3">
    <name type="scientific">Pseudoloma neurophilia</name>
    <dbReference type="NCBI Taxonomy" id="146866"/>
    <lineage>
        <taxon>Eukaryota</taxon>
        <taxon>Fungi</taxon>
        <taxon>Fungi incertae sedis</taxon>
        <taxon>Microsporidia</taxon>
        <taxon>Pseudoloma</taxon>
    </lineage>
</organism>
<feature type="transmembrane region" description="Helical" evidence="1">
    <location>
        <begin position="161"/>
        <end position="182"/>
    </location>
</feature>
<evidence type="ECO:0000313" key="3">
    <source>
        <dbReference type="Proteomes" id="UP000051530"/>
    </source>
</evidence>
<sequence length="188" mass="22674">MFWFYPFMGSLLFFLQFSLIFSNEKKLPIPYLNLNDLKSDSTFLIFHFIKRQGIFCPLCQVIETKLPELNIKTYKLNVFEQEKLSIQFLRLRYPAFTLYDSGKFYRLDFDTFKELKTCINERKWQEQPQIYPMKPLKRIIASFLSPFLKIFVLVLEKVPQVPTWLITLIFGFVFIYLCFNIFEIFTLS</sequence>
<keyword evidence="1" id="KW-0812">Transmembrane</keyword>
<keyword evidence="1" id="KW-1133">Transmembrane helix</keyword>
<dbReference type="SUPFAM" id="SSF52833">
    <property type="entry name" value="Thioredoxin-like"/>
    <property type="match status" value="1"/>
</dbReference>
<dbReference type="OrthoDB" id="2188863at2759"/>